<comment type="caution">
    <text evidence="2">The sequence shown here is derived from an EMBL/GenBank/DDBJ whole genome shotgun (WGS) entry which is preliminary data.</text>
</comment>
<reference evidence="2 3" key="1">
    <citation type="submission" date="2019-10" db="EMBL/GenBank/DDBJ databases">
        <title>New species of Slilvanegrellaceae.</title>
        <authorList>
            <person name="Pitt A."/>
            <person name="Hahn M.W."/>
        </authorList>
    </citation>
    <scope>NUCLEOTIDE SEQUENCE [LARGE SCALE GENOMIC DNA]</scope>
    <source>
        <strain evidence="2 3">SP-Ram-0.45-NSY-1</strain>
    </source>
</reference>
<feature type="coiled-coil region" evidence="1">
    <location>
        <begin position="35"/>
        <end position="62"/>
    </location>
</feature>
<dbReference type="RefSeq" id="WP_153420559.1">
    <property type="nucleotide sequence ID" value="NZ_WFLM01000003.1"/>
</dbReference>
<protein>
    <submittedName>
        <fullName evidence="2">Uncharacterized protein</fullName>
    </submittedName>
</protein>
<evidence type="ECO:0000313" key="3">
    <source>
        <dbReference type="Proteomes" id="UP000437748"/>
    </source>
</evidence>
<dbReference type="GO" id="GO:0006355">
    <property type="term" value="P:regulation of DNA-templated transcription"/>
    <property type="evidence" value="ECO:0007669"/>
    <property type="project" value="InterPro"/>
</dbReference>
<evidence type="ECO:0000256" key="1">
    <source>
        <dbReference type="SAM" id="Coils"/>
    </source>
</evidence>
<dbReference type="Proteomes" id="UP000437748">
    <property type="component" value="Unassembled WGS sequence"/>
</dbReference>
<evidence type="ECO:0000313" key="2">
    <source>
        <dbReference type="EMBL" id="KAB8039160.1"/>
    </source>
</evidence>
<keyword evidence="1" id="KW-0175">Coiled coil</keyword>
<keyword evidence="3" id="KW-1185">Reference proteome</keyword>
<gene>
    <name evidence="2" type="ORF">GCL60_09905</name>
</gene>
<proteinExistence type="predicted"/>
<dbReference type="InterPro" id="IPR010985">
    <property type="entry name" value="Ribbon_hlx_hlx"/>
</dbReference>
<sequence>MKRITIRLDEKHYQHLKFLADSSQKSVNAVVESLIEDDKNKYEAAQKKIEFELSELKKMIHETNKNVVTGLLINREIFKESAKCGFLTKANIGEDQDLINQMNGYVSEKDKAAIKILKGAELQ</sequence>
<dbReference type="SUPFAM" id="SSF47598">
    <property type="entry name" value="Ribbon-helix-helix"/>
    <property type="match status" value="1"/>
</dbReference>
<organism evidence="2 3">
    <name type="scientific">Silvanigrella paludirubra</name>
    <dbReference type="NCBI Taxonomy" id="2499159"/>
    <lineage>
        <taxon>Bacteria</taxon>
        <taxon>Pseudomonadati</taxon>
        <taxon>Bdellovibrionota</taxon>
        <taxon>Oligoflexia</taxon>
        <taxon>Silvanigrellales</taxon>
        <taxon>Silvanigrellaceae</taxon>
        <taxon>Silvanigrella</taxon>
    </lineage>
</organism>
<dbReference type="AlphaFoldDB" id="A0A6N6VT45"/>
<dbReference type="EMBL" id="WFLM01000003">
    <property type="protein sequence ID" value="KAB8039160.1"/>
    <property type="molecule type" value="Genomic_DNA"/>
</dbReference>
<name>A0A6N6VT45_9BACT</name>
<accession>A0A6N6VT45</accession>